<keyword evidence="1" id="KW-0808">Transferase</keyword>
<sequence length="236" mass="27663">MNIKTAWLKYTIARVLKKLRIRRGSQLKQQLLREGRTRWVDLGSSHFEEGFMCVNLHASEDLAPHLATRYYQANLAALSADDREQLGQFDLIRMQHVFEHFSFEAGEELLKFCASMLKPGGYLLITVPDLRLHINGYLTNYRHMDYFRTYARRRLPDDAPASFMFAFHAHQFGYAPVEEPGQVHKWCYDYEGLKYQLEKVNAFQQIKRLDLLHPWAAVPFTHNVPLEDLCMIAQKI</sequence>
<evidence type="ECO:0000313" key="1">
    <source>
        <dbReference type="EMBL" id="MBE9028851.1"/>
    </source>
</evidence>
<dbReference type="Gene3D" id="3.40.50.150">
    <property type="entry name" value="Vaccinia Virus protein VP39"/>
    <property type="match status" value="1"/>
</dbReference>
<proteinExistence type="predicted"/>
<accession>A0A928VHS9</accession>
<dbReference type="SUPFAM" id="SSF53335">
    <property type="entry name" value="S-adenosyl-L-methionine-dependent methyltransferases"/>
    <property type="match status" value="1"/>
</dbReference>
<protein>
    <submittedName>
        <fullName evidence="1">Methyltransferase domain-containing protein</fullName>
    </submittedName>
</protein>
<keyword evidence="2" id="KW-1185">Reference proteome</keyword>
<dbReference type="AlphaFoldDB" id="A0A928VHS9"/>
<gene>
    <name evidence="1" type="ORF">IQ266_03630</name>
</gene>
<keyword evidence="1" id="KW-0489">Methyltransferase</keyword>
<dbReference type="GO" id="GO:0032259">
    <property type="term" value="P:methylation"/>
    <property type="evidence" value="ECO:0007669"/>
    <property type="project" value="UniProtKB-KW"/>
</dbReference>
<comment type="caution">
    <text evidence="1">The sequence shown here is derived from an EMBL/GenBank/DDBJ whole genome shotgun (WGS) entry which is preliminary data.</text>
</comment>
<reference evidence="1" key="1">
    <citation type="submission" date="2020-10" db="EMBL/GenBank/DDBJ databases">
        <authorList>
            <person name="Castelo-Branco R."/>
            <person name="Eusebio N."/>
            <person name="Adriana R."/>
            <person name="Vieira A."/>
            <person name="Brugerolle De Fraissinette N."/>
            <person name="Rezende De Castro R."/>
            <person name="Schneider M.P."/>
            <person name="Vasconcelos V."/>
            <person name="Leao P.N."/>
        </authorList>
    </citation>
    <scope>NUCLEOTIDE SEQUENCE</scope>
    <source>
        <strain evidence="1">LEGE 11480</strain>
    </source>
</reference>
<dbReference type="EMBL" id="JADEXQ010000008">
    <property type="protein sequence ID" value="MBE9028851.1"/>
    <property type="molecule type" value="Genomic_DNA"/>
</dbReference>
<dbReference type="RefSeq" id="WP_264323674.1">
    <property type="nucleotide sequence ID" value="NZ_JADEXQ010000008.1"/>
</dbReference>
<organism evidence="1 2">
    <name type="scientific">Romeriopsis navalis LEGE 11480</name>
    <dbReference type="NCBI Taxonomy" id="2777977"/>
    <lineage>
        <taxon>Bacteria</taxon>
        <taxon>Bacillati</taxon>
        <taxon>Cyanobacteriota</taxon>
        <taxon>Cyanophyceae</taxon>
        <taxon>Leptolyngbyales</taxon>
        <taxon>Leptolyngbyaceae</taxon>
        <taxon>Romeriopsis</taxon>
        <taxon>Romeriopsis navalis</taxon>
    </lineage>
</organism>
<dbReference type="Pfam" id="PF13489">
    <property type="entry name" value="Methyltransf_23"/>
    <property type="match status" value="1"/>
</dbReference>
<name>A0A928VHS9_9CYAN</name>
<dbReference type="GO" id="GO:0008168">
    <property type="term" value="F:methyltransferase activity"/>
    <property type="evidence" value="ECO:0007669"/>
    <property type="project" value="UniProtKB-KW"/>
</dbReference>
<dbReference type="InterPro" id="IPR029063">
    <property type="entry name" value="SAM-dependent_MTases_sf"/>
</dbReference>
<dbReference type="Proteomes" id="UP000625316">
    <property type="component" value="Unassembled WGS sequence"/>
</dbReference>
<evidence type="ECO:0000313" key="2">
    <source>
        <dbReference type="Proteomes" id="UP000625316"/>
    </source>
</evidence>